<dbReference type="InterPro" id="IPR036038">
    <property type="entry name" value="Aminotransferase-like"/>
</dbReference>
<keyword evidence="3" id="KW-1185">Reference proteome</keyword>
<dbReference type="NCBIfam" id="NF005887">
    <property type="entry name" value="PRK07849.1-2"/>
    <property type="match status" value="1"/>
</dbReference>
<keyword evidence="2" id="KW-0456">Lyase</keyword>
<protein>
    <submittedName>
        <fullName evidence="2">Aminodeoxychorismate lyase</fullName>
        <ecNumber evidence="2">4.1.3.38</ecNumber>
    </submittedName>
</protein>
<dbReference type="PANTHER" id="PTHR42743:SF11">
    <property type="entry name" value="AMINODEOXYCHORISMATE LYASE"/>
    <property type="match status" value="1"/>
</dbReference>
<dbReference type="Proteomes" id="UP000503540">
    <property type="component" value="Chromosome"/>
</dbReference>
<dbReference type="NCBIfam" id="NF005886">
    <property type="entry name" value="PRK07849.1-1"/>
    <property type="match status" value="1"/>
</dbReference>
<dbReference type="SUPFAM" id="SSF56752">
    <property type="entry name" value="D-aminoacid aminotransferase-like PLP-dependent enzymes"/>
    <property type="match status" value="1"/>
</dbReference>
<dbReference type="EC" id="4.1.3.38" evidence="2"/>
<evidence type="ECO:0000313" key="3">
    <source>
        <dbReference type="Proteomes" id="UP000503540"/>
    </source>
</evidence>
<dbReference type="Gene3D" id="3.30.470.10">
    <property type="match status" value="1"/>
</dbReference>
<dbReference type="InterPro" id="IPR043131">
    <property type="entry name" value="BCAT-like_N"/>
</dbReference>
<name>A0A6G9Y684_9NOCA</name>
<dbReference type="PANTHER" id="PTHR42743">
    <property type="entry name" value="AMINO-ACID AMINOTRANSFERASE"/>
    <property type="match status" value="1"/>
</dbReference>
<dbReference type="GO" id="GO:0046394">
    <property type="term" value="P:carboxylic acid biosynthetic process"/>
    <property type="evidence" value="ECO:0007669"/>
    <property type="project" value="UniProtKB-ARBA"/>
</dbReference>
<sequence length="347" mass="37249">MPSDRCGELCSSTSRNDSRPPIPFALFFTSSSWAPVPYGRTMVDRVLVTLDGAVLDADAPLLFADDMAVLRGDGVFETVLVRGGNACALEFHLGRLRRSAQALDLPEPELGRWREAVERAAKEWGADREGVLRMVLTRGRDSEQSAVRADVTGGDMAPAVPTPTAFVLVLPVPARISVARTDGVSVVTLSRGISVDLAQAAPWQLLGAKTLSYATNMAALRFAHRMGADDVIFTSTENRVLEGPRSTVVIARDKTLITPPAKNGVLPGVTQRALFVEAEKAGWQCRYDSLFTADLLTCDSIWMLSSIALAARVNSLDGLRMSAPDNAGEIIELVDRGVARAGAVGDW</sequence>
<reference evidence="2 3" key="1">
    <citation type="journal article" date="2019" name="ACS Chem. Biol.">
        <title>Identification and Mobilization of a Cryptic Antibiotic Biosynthesis Gene Locus from a Human-Pathogenic Nocardia Isolate.</title>
        <authorList>
            <person name="Herisse M."/>
            <person name="Ishida K."/>
            <person name="Porter J.L."/>
            <person name="Howden B."/>
            <person name="Hertweck C."/>
            <person name="Stinear T.P."/>
            <person name="Pidot S.J."/>
        </authorList>
    </citation>
    <scope>NUCLEOTIDE SEQUENCE [LARGE SCALE GENOMIC DNA]</scope>
    <source>
        <strain evidence="2 3">AUSMDU00012717</strain>
    </source>
</reference>
<evidence type="ECO:0000313" key="2">
    <source>
        <dbReference type="EMBL" id="QIS08563.1"/>
    </source>
</evidence>
<organism evidence="2 3">
    <name type="scientific">Nocardia arthritidis</name>
    <dbReference type="NCBI Taxonomy" id="228602"/>
    <lineage>
        <taxon>Bacteria</taxon>
        <taxon>Bacillati</taxon>
        <taxon>Actinomycetota</taxon>
        <taxon>Actinomycetes</taxon>
        <taxon>Mycobacteriales</taxon>
        <taxon>Nocardiaceae</taxon>
        <taxon>Nocardia</taxon>
    </lineage>
</organism>
<dbReference type="InterPro" id="IPR001544">
    <property type="entry name" value="Aminotrans_IV"/>
</dbReference>
<evidence type="ECO:0000256" key="1">
    <source>
        <dbReference type="ARBA" id="ARBA00009320"/>
    </source>
</evidence>
<dbReference type="InterPro" id="IPR043132">
    <property type="entry name" value="BCAT-like_C"/>
</dbReference>
<dbReference type="GO" id="GO:0008696">
    <property type="term" value="F:4-amino-4-deoxychorismate lyase activity"/>
    <property type="evidence" value="ECO:0007669"/>
    <property type="project" value="UniProtKB-EC"/>
</dbReference>
<dbReference type="AlphaFoldDB" id="A0A6G9Y684"/>
<dbReference type="EMBL" id="CP046172">
    <property type="protein sequence ID" value="QIS08563.1"/>
    <property type="molecule type" value="Genomic_DNA"/>
</dbReference>
<dbReference type="KEGG" id="nah:F5544_03220"/>
<gene>
    <name evidence="2" type="ORF">F5544_03220</name>
</gene>
<comment type="similarity">
    <text evidence="1">Belongs to the class-IV pyridoxal-phosphate-dependent aminotransferase family.</text>
</comment>
<dbReference type="Gene3D" id="3.20.10.10">
    <property type="entry name" value="D-amino Acid Aminotransferase, subunit A, domain 2"/>
    <property type="match status" value="1"/>
</dbReference>
<dbReference type="GO" id="GO:0005829">
    <property type="term" value="C:cytosol"/>
    <property type="evidence" value="ECO:0007669"/>
    <property type="project" value="TreeGrafter"/>
</dbReference>
<accession>A0A6G9Y684</accession>
<dbReference type="Pfam" id="PF01063">
    <property type="entry name" value="Aminotran_4"/>
    <property type="match status" value="1"/>
</dbReference>
<dbReference type="InterPro" id="IPR050571">
    <property type="entry name" value="Class-IV_PLP-Dep_Aminotrnsfr"/>
</dbReference>
<proteinExistence type="inferred from homology"/>